<keyword evidence="1" id="KW-0677">Repeat</keyword>
<keyword evidence="2 3" id="KW-0040">ANK repeat</keyword>
<evidence type="ECO:0000313" key="4">
    <source>
        <dbReference type="EMBL" id="RPB01180.1"/>
    </source>
</evidence>
<evidence type="ECO:0000256" key="3">
    <source>
        <dbReference type="PROSITE-ProRule" id="PRU00023"/>
    </source>
</evidence>
<evidence type="ECO:0000256" key="1">
    <source>
        <dbReference type="ARBA" id="ARBA00022737"/>
    </source>
</evidence>
<evidence type="ECO:0000256" key="2">
    <source>
        <dbReference type="ARBA" id="ARBA00023043"/>
    </source>
</evidence>
<name>A0A3N4JS99_9PEZI</name>
<dbReference type="PROSITE" id="PS50088">
    <property type="entry name" value="ANK_REPEAT"/>
    <property type="match status" value="1"/>
</dbReference>
<dbReference type="PROSITE" id="PS50297">
    <property type="entry name" value="ANK_REP_REGION"/>
    <property type="match status" value="1"/>
</dbReference>
<proteinExistence type="predicted"/>
<dbReference type="STRING" id="1336337.A0A3N4JS99"/>
<dbReference type="EMBL" id="ML120375">
    <property type="protein sequence ID" value="RPB01180.1"/>
    <property type="molecule type" value="Genomic_DNA"/>
</dbReference>
<dbReference type="AlphaFoldDB" id="A0A3N4JS99"/>
<reference evidence="4 5" key="1">
    <citation type="journal article" date="2018" name="Nat. Ecol. Evol.">
        <title>Pezizomycetes genomes reveal the molecular basis of ectomycorrhizal truffle lifestyle.</title>
        <authorList>
            <person name="Murat C."/>
            <person name="Payen T."/>
            <person name="Noel B."/>
            <person name="Kuo A."/>
            <person name="Morin E."/>
            <person name="Chen J."/>
            <person name="Kohler A."/>
            <person name="Krizsan K."/>
            <person name="Balestrini R."/>
            <person name="Da Silva C."/>
            <person name="Montanini B."/>
            <person name="Hainaut M."/>
            <person name="Levati E."/>
            <person name="Barry K.W."/>
            <person name="Belfiori B."/>
            <person name="Cichocki N."/>
            <person name="Clum A."/>
            <person name="Dockter R.B."/>
            <person name="Fauchery L."/>
            <person name="Guy J."/>
            <person name="Iotti M."/>
            <person name="Le Tacon F."/>
            <person name="Lindquist E.A."/>
            <person name="Lipzen A."/>
            <person name="Malagnac F."/>
            <person name="Mello A."/>
            <person name="Molinier V."/>
            <person name="Miyauchi S."/>
            <person name="Poulain J."/>
            <person name="Riccioni C."/>
            <person name="Rubini A."/>
            <person name="Sitrit Y."/>
            <person name="Splivallo R."/>
            <person name="Traeger S."/>
            <person name="Wang M."/>
            <person name="Zifcakova L."/>
            <person name="Wipf D."/>
            <person name="Zambonelli A."/>
            <person name="Paolocci F."/>
            <person name="Nowrousian M."/>
            <person name="Ottonello S."/>
            <person name="Baldrian P."/>
            <person name="Spatafora J.W."/>
            <person name="Henrissat B."/>
            <person name="Nagy L.G."/>
            <person name="Aury J.M."/>
            <person name="Wincker P."/>
            <person name="Grigoriev I.V."/>
            <person name="Bonfante P."/>
            <person name="Martin F.M."/>
        </authorList>
    </citation>
    <scope>NUCLEOTIDE SEQUENCE [LARGE SCALE GENOMIC DNA]</scope>
    <source>
        <strain evidence="4 5">120613-1</strain>
    </source>
</reference>
<evidence type="ECO:0000313" key="5">
    <source>
        <dbReference type="Proteomes" id="UP000276215"/>
    </source>
</evidence>
<dbReference type="Gene3D" id="1.25.40.20">
    <property type="entry name" value="Ankyrin repeat-containing domain"/>
    <property type="match status" value="1"/>
</dbReference>
<dbReference type="InterPro" id="IPR002110">
    <property type="entry name" value="Ankyrin_rpt"/>
</dbReference>
<dbReference type="SUPFAM" id="SSF48403">
    <property type="entry name" value="Ankyrin repeat"/>
    <property type="match status" value="1"/>
</dbReference>
<feature type="repeat" description="ANK" evidence="3">
    <location>
        <begin position="18"/>
        <end position="50"/>
    </location>
</feature>
<organism evidence="4 5">
    <name type="scientific">Choiromyces venosus 120613-1</name>
    <dbReference type="NCBI Taxonomy" id="1336337"/>
    <lineage>
        <taxon>Eukaryota</taxon>
        <taxon>Fungi</taxon>
        <taxon>Dikarya</taxon>
        <taxon>Ascomycota</taxon>
        <taxon>Pezizomycotina</taxon>
        <taxon>Pezizomycetes</taxon>
        <taxon>Pezizales</taxon>
        <taxon>Tuberaceae</taxon>
        <taxon>Choiromyces</taxon>
    </lineage>
</organism>
<feature type="non-terminal residue" evidence="4">
    <location>
        <position position="60"/>
    </location>
</feature>
<protein>
    <submittedName>
        <fullName evidence="4">Ankyrin</fullName>
    </submittedName>
</protein>
<dbReference type="Pfam" id="PF12796">
    <property type="entry name" value="Ank_2"/>
    <property type="match status" value="1"/>
</dbReference>
<gene>
    <name evidence="4" type="ORF">L873DRAFT_1633520</name>
</gene>
<dbReference type="PANTHER" id="PTHR24171:SF9">
    <property type="entry name" value="ANKYRIN REPEAT DOMAIN-CONTAINING PROTEIN 39"/>
    <property type="match status" value="1"/>
</dbReference>
<dbReference type="PANTHER" id="PTHR24171">
    <property type="entry name" value="ANKYRIN REPEAT DOMAIN-CONTAINING PROTEIN 39-RELATED"/>
    <property type="match status" value="1"/>
</dbReference>
<accession>A0A3N4JS99</accession>
<dbReference type="SMART" id="SM00248">
    <property type="entry name" value="ANK"/>
    <property type="match status" value="1"/>
</dbReference>
<dbReference type="Proteomes" id="UP000276215">
    <property type="component" value="Unassembled WGS sequence"/>
</dbReference>
<dbReference type="OrthoDB" id="20872at2759"/>
<sequence length="60" mass="6539">MVKLLIDRGAKVNERNSVEQTPLHWAVVRGDLKAIELLLGNGADLKAKDDEGADVVEWAA</sequence>
<keyword evidence="5" id="KW-1185">Reference proteome</keyword>
<dbReference type="InterPro" id="IPR036770">
    <property type="entry name" value="Ankyrin_rpt-contain_sf"/>
</dbReference>